<sequence>MSRKFRACQACQRNGRITCRRYSVCDCVCIWEVLWLMISQRAVFQDPAGGAVYEDVSCGV</sequence>
<dbReference type="AlphaFoldDB" id="Q4RSV2"/>
<organism evidence="1">
    <name type="scientific">Tetraodon nigroviridis</name>
    <name type="common">Spotted green pufferfish</name>
    <name type="synonym">Chelonodon nigroviridis</name>
    <dbReference type="NCBI Taxonomy" id="99883"/>
    <lineage>
        <taxon>Eukaryota</taxon>
        <taxon>Metazoa</taxon>
        <taxon>Chordata</taxon>
        <taxon>Craniata</taxon>
        <taxon>Vertebrata</taxon>
        <taxon>Euteleostomi</taxon>
        <taxon>Actinopterygii</taxon>
        <taxon>Neopterygii</taxon>
        <taxon>Teleostei</taxon>
        <taxon>Neoteleostei</taxon>
        <taxon>Acanthomorphata</taxon>
        <taxon>Eupercaria</taxon>
        <taxon>Tetraodontiformes</taxon>
        <taxon>Tetradontoidea</taxon>
        <taxon>Tetraodontidae</taxon>
        <taxon>Tetraodon</taxon>
    </lineage>
</organism>
<evidence type="ECO:0000313" key="1">
    <source>
        <dbReference type="EMBL" id="CAG08530.1"/>
    </source>
</evidence>
<dbReference type="EMBL" id="CAAE01014999">
    <property type="protein sequence ID" value="CAG08530.1"/>
    <property type="molecule type" value="Genomic_DNA"/>
</dbReference>
<protein>
    <submittedName>
        <fullName evidence="1">(spotted green pufferfish) hypothetical protein</fullName>
    </submittedName>
</protein>
<gene>
    <name evidence="1" type="ORF">GSTENG00029534001</name>
</gene>
<proteinExistence type="predicted"/>
<name>Q4RSV2_TETNG</name>
<reference evidence="1" key="1">
    <citation type="journal article" date="2004" name="Nature">
        <title>Genome duplication in the teleost fish Tetraodon nigroviridis reveals the early vertebrate proto-karyotype.</title>
        <authorList>
            <person name="Jaillon O."/>
            <person name="Aury J.-M."/>
            <person name="Brunet F."/>
            <person name="Petit J.-L."/>
            <person name="Stange-Thomann N."/>
            <person name="Mauceli E."/>
            <person name="Bouneau L."/>
            <person name="Fischer C."/>
            <person name="Ozouf-Costaz C."/>
            <person name="Bernot A."/>
            <person name="Nicaud S."/>
            <person name="Jaffe D."/>
            <person name="Fisher S."/>
            <person name="Lutfalla G."/>
            <person name="Dossat C."/>
            <person name="Segurens B."/>
            <person name="Dasilva C."/>
            <person name="Salanoubat M."/>
            <person name="Levy M."/>
            <person name="Boudet N."/>
            <person name="Castellano S."/>
            <person name="Anthouard V."/>
            <person name="Jubin C."/>
            <person name="Castelli V."/>
            <person name="Katinka M."/>
            <person name="Vacherie B."/>
            <person name="Biemont C."/>
            <person name="Skalli Z."/>
            <person name="Cattolico L."/>
            <person name="Poulain J."/>
            <person name="De Berardinis V."/>
            <person name="Cruaud C."/>
            <person name="Duprat S."/>
            <person name="Brottier P."/>
            <person name="Coutanceau J.-P."/>
            <person name="Gouzy J."/>
            <person name="Parra G."/>
            <person name="Lardier G."/>
            <person name="Chapple C."/>
            <person name="McKernan K.J."/>
            <person name="McEwan P."/>
            <person name="Bosak S."/>
            <person name="Kellis M."/>
            <person name="Volff J.-N."/>
            <person name="Guigo R."/>
            <person name="Zody M.C."/>
            <person name="Mesirov J."/>
            <person name="Lindblad-Toh K."/>
            <person name="Birren B."/>
            <person name="Nusbaum C."/>
            <person name="Kahn D."/>
            <person name="Robinson-Rechavi M."/>
            <person name="Laudet V."/>
            <person name="Schachter V."/>
            <person name="Quetier F."/>
            <person name="Saurin W."/>
            <person name="Scarpelli C."/>
            <person name="Wincker P."/>
            <person name="Lander E.S."/>
            <person name="Weissenbach J."/>
            <person name="Roest Crollius H."/>
        </authorList>
    </citation>
    <scope>NUCLEOTIDE SEQUENCE [LARGE SCALE GENOMIC DNA]</scope>
</reference>
<dbReference type="KEGG" id="tng:GSTEN00029534G001"/>
<reference evidence="1" key="2">
    <citation type="submission" date="2004-02" db="EMBL/GenBank/DDBJ databases">
        <authorList>
            <consortium name="Genoscope"/>
            <consortium name="Whitehead Institute Centre for Genome Research"/>
        </authorList>
    </citation>
    <scope>NUCLEOTIDE SEQUENCE</scope>
</reference>
<comment type="caution">
    <text evidence="1">The sequence shown here is derived from an EMBL/GenBank/DDBJ whole genome shotgun (WGS) entry which is preliminary data.</text>
</comment>
<accession>Q4RSV2</accession>